<evidence type="ECO:0000313" key="1">
    <source>
        <dbReference type="EMBL" id="CAD8595350.1"/>
    </source>
</evidence>
<name>A0A7S0PSV7_9STRA</name>
<dbReference type="EMBL" id="HBEX01000279">
    <property type="protein sequence ID" value="CAD8595350.1"/>
    <property type="molecule type" value="Transcribed_RNA"/>
</dbReference>
<proteinExistence type="predicted"/>
<sequence length="142" mass="16063">MSLARNSSLLRNDSTPGFCFVLPTGQVDGSFTFLSSPWHGKFPGLFFTKARLPIRQRDGLCNQRCVSPTAHQGCLEHKRNALCRRSPLQKVMFRVHKISSKERKEQLFHLGETFFGPAQECSTLSKFEVLFEEVASRCCHAA</sequence>
<organism evidence="1">
    <name type="scientific">Asterionellopsis glacialis</name>
    <dbReference type="NCBI Taxonomy" id="33640"/>
    <lineage>
        <taxon>Eukaryota</taxon>
        <taxon>Sar</taxon>
        <taxon>Stramenopiles</taxon>
        <taxon>Ochrophyta</taxon>
        <taxon>Bacillariophyta</taxon>
        <taxon>Fragilariophyceae</taxon>
        <taxon>Fragilariophycidae</taxon>
        <taxon>Fragilariales</taxon>
        <taxon>Fragilariaceae</taxon>
        <taxon>Asterionellopsis</taxon>
    </lineage>
</organism>
<dbReference type="AlphaFoldDB" id="A0A7S0PSV7"/>
<accession>A0A7S0PSV7</accession>
<reference evidence="1" key="1">
    <citation type="submission" date="2021-01" db="EMBL/GenBank/DDBJ databases">
        <authorList>
            <person name="Corre E."/>
            <person name="Pelletier E."/>
            <person name="Niang G."/>
            <person name="Scheremetjew M."/>
            <person name="Finn R."/>
            <person name="Kale V."/>
            <person name="Holt S."/>
            <person name="Cochrane G."/>
            <person name="Meng A."/>
            <person name="Brown T."/>
            <person name="Cohen L."/>
        </authorList>
    </citation>
    <scope>NUCLEOTIDE SEQUENCE</scope>
</reference>
<gene>
    <name evidence="1" type="ORF">AGLA0713_LOCUS178</name>
</gene>
<protein>
    <submittedName>
        <fullName evidence="1">Uncharacterized protein</fullName>
    </submittedName>
</protein>